<evidence type="ECO:0000256" key="1">
    <source>
        <dbReference type="ARBA" id="ARBA00007905"/>
    </source>
</evidence>
<reference evidence="5 6" key="1">
    <citation type="submission" date="2018-11" db="EMBL/GenBank/DDBJ databases">
        <title>Tabrizicola sp. isolated from sediment of alpine lake.</title>
        <authorList>
            <person name="Liu Z."/>
        </authorList>
    </citation>
    <scope>NUCLEOTIDE SEQUENCE [LARGE SCALE GENOMIC DNA]</scope>
    <source>
        <strain evidence="5 6">DRYC-M-16</strain>
    </source>
</reference>
<feature type="domain" description="NADP-dependent oxidoreductase" evidence="4">
    <location>
        <begin position="16"/>
        <end position="254"/>
    </location>
</feature>
<gene>
    <name evidence="5" type="ORF">EEB11_07065</name>
</gene>
<dbReference type="PROSITE" id="PS00062">
    <property type="entry name" value="ALDOKETO_REDUCTASE_2"/>
    <property type="match status" value="1"/>
</dbReference>
<dbReference type="PANTHER" id="PTHR43827:SF3">
    <property type="entry name" value="NADP-DEPENDENT OXIDOREDUCTASE DOMAIN-CONTAINING PROTEIN"/>
    <property type="match status" value="1"/>
</dbReference>
<dbReference type="PIRSF" id="PIRSF000097">
    <property type="entry name" value="AKR"/>
    <property type="match status" value="1"/>
</dbReference>
<dbReference type="InterPro" id="IPR020471">
    <property type="entry name" value="AKR"/>
</dbReference>
<dbReference type="InterPro" id="IPR018170">
    <property type="entry name" value="Aldo/ket_reductase_CS"/>
</dbReference>
<dbReference type="Pfam" id="PF00248">
    <property type="entry name" value="Aldo_ket_red"/>
    <property type="match status" value="1"/>
</dbReference>
<organism evidence="5 6">
    <name type="scientific">Pseudotabrizicola sediminis</name>
    <dbReference type="NCBI Taxonomy" id="2486418"/>
    <lineage>
        <taxon>Bacteria</taxon>
        <taxon>Pseudomonadati</taxon>
        <taxon>Pseudomonadota</taxon>
        <taxon>Alphaproteobacteria</taxon>
        <taxon>Rhodobacterales</taxon>
        <taxon>Paracoccaceae</taxon>
        <taxon>Pseudotabrizicola</taxon>
    </lineage>
</organism>
<dbReference type="SUPFAM" id="SSF51430">
    <property type="entry name" value="NAD(P)-linked oxidoreductase"/>
    <property type="match status" value="1"/>
</dbReference>
<dbReference type="Proteomes" id="UP000297741">
    <property type="component" value="Unassembled WGS sequence"/>
</dbReference>
<sequence>MMTVLKLNDGNRIPALGLGIWQIPADQTGRIVSSAIGMGYTLIDGAAIYGNEDGLGQGARDSGVAREQLFVTTKIWNDRQGHDETLRAFDESAARLGTDPDLLLIHWPCPAKGLYLDTWRAMIRLRDEGRVKSIGVSNFMGDHLERLIGETGVTPVLNQIELHPAFQQTELRALHDRLGIVTQCWTPLGKGQSFDAAPVRAVAERTGKTPAQVILRWHVQLGCSVIPRSTNAGRLAENLDVFDFSLTDAEMAAMGTLDAGTRVGPDPMQFG</sequence>
<evidence type="ECO:0000313" key="6">
    <source>
        <dbReference type="Proteomes" id="UP000297741"/>
    </source>
</evidence>
<dbReference type="EMBL" id="RPEM01000004">
    <property type="protein sequence ID" value="TGD43745.1"/>
    <property type="molecule type" value="Genomic_DNA"/>
</dbReference>
<keyword evidence="3" id="KW-0560">Oxidoreductase</keyword>
<dbReference type="InterPro" id="IPR036812">
    <property type="entry name" value="NAD(P)_OxRdtase_dom_sf"/>
</dbReference>
<evidence type="ECO:0000313" key="5">
    <source>
        <dbReference type="EMBL" id="TGD43745.1"/>
    </source>
</evidence>
<proteinExistence type="inferred from homology"/>
<evidence type="ECO:0000256" key="3">
    <source>
        <dbReference type="ARBA" id="ARBA00023002"/>
    </source>
</evidence>
<dbReference type="InterPro" id="IPR023210">
    <property type="entry name" value="NADP_OxRdtase_dom"/>
</dbReference>
<dbReference type="Gene3D" id="3.20.20.100">
    <property type="entry name" value="NADP-dependent oxidoreductase domain"/>
    <property type="match status" value="1"/>
</dbReference>
<evidence type="ECO:0000259" key="4">
    <source>
        <dbReference type="Pfam" id="PF00248"/>
    </source>
</evidence>
<dbReference type="PANTHER" id="PTHR43827">
    <property type="entry name" value="2,5-DIKETO-D-GLUCONIC ACID REDUCTASE"/>
    <property type="match status" value="1"/>
</dbReference>
<comment type="similarity">
    <text evidence="1">Belongs to the aldo/keto reductase family.</text>
</comment>
<protein>
    <submittedName>
        <fullName evidence="5">Aldo/keto reductase</fullName>
    </submittedName>
</protein>
<evidence type="ECO:0000256" key="2">
    <source>
        <dbReference type="ARBA" id="ARBA00022857"/>
    </source>
</evidence>
<name>A0ABY2KME2_9RHOB</name>
<dbReference type="PRINTS" id="PR00069">
    <property type="entry name" value="ALDKETRDTASE"/>
</dbReference>
<accession>A0ABY2KME2</accession>
<dbReference type="PROSITE" id="PS00063">
    <property type="entry name" value="ALDOKETO_REDUCTASE_3"/>
    <property type="match status" value="1"/>
</dbReference>
<keyword evidence="2" id="KW-0521">NADP</keyword>
<comment type="caution">
    <text evidence="5">The sequence shown here is derived from an EMBL/GenBank/DDBJ whole genome shotgun (WGS) entry which is preliminary data.</text>
</comment>
<keyword evidence="6" id="KW-1185">Reference proteome</keyword>